<evidence type="ECO:0000313" key="2">
    <source>
        <dbReference type="EMBL" id="QBR02074.1"/>
    </source>
</evidence>
<dbReference type="Proteomes" id="UP000295727">
    <property type="component" value="Chromosome 3"/>
</dbReference>
<dbReference type="PANTHER" id="PTHR43459:SF1">
    <property type="entry name" value="EG:BACN32G11.4 PROTEIN"/>
    <property type="match status" value="1"/>
</dbReference>
<comment type="similarity">
    <text evidence="1">Belongs to the enoyl-CoA hydratase/isomerase family.</text>
</comment>
<sequence>MITEEIRIDSRNGVLTLRIDRPAARNALARPHLDRLRELLEGYAQDPSVRCLVITGTGKAFCAGADVEEWAQAEANGELDTYGWTDKAHAFVQLLAAFPRPTVAALNGSVVGAGTDIGFACDFRIAAASASLRCGYTGMGYSPDMGGSWFLPRLARPDVARRFVFLNERWSAAQALAAGLVSEVVDDVAFESHVANFAAQLAAGPSVALGHTKALFARSLTSTLAEQLQAELAAGLACGHSEDGQEALRASKERRAPQFAGR</sequence>
<dbReference type="EMBL" id="CP038150">
    <property type="protein sequence ID" value="QBR02074.1"/>
    <property type="molecule type" value="Genomic_DNA"/>
</dbReference>
<protein>
    <submittedName>
        <fullName evidence="2">Enoyl-CoA hydratase/isomerase family protein</fullName>
    </submittedName>
</protein>
<dbReference type="KEGG" id="ppai:E1956_33705"/>
<organism evidence="2 3">
    <name type="scientific">Paraburkholderia pallida</name>
    <dbReference type="NCBI Taxonomy" id="2547399"/>
    <lineage>
        <taxon>Bacteria</taxon>
        <taxon>Pseudomonadati</taxon>
        <taxon>Pseudomonadota</taxon>
        <taxon>Betaproteobacteria</taxon>
        <taxon>Burkholderiales</taxon>
        <taxon>Burkholderiaceae</taxon>
        <taxon>Paraburkholderia</taxon>
    </lineage>
</organism>
<dbReference type="Pfam" id="PF00378">
    <property type="entry name" value="ECH_1"/>
    <property type="match status" value="1"/>
</dbReference>
<keyword evidence="2" id="KW-0413">Isomerase</keyword>
<dbReference type="InterPro" id="IPR029045">
    <property type="entry name" value="ClpP/crotonase-like_dom_sf"/>
</dbReference>
<name>A0A4P7D613_9BURK</name>
<accession>A0A4P7D613</accession>
<evidence type="ECO:0000313" key="3">
    <source>
        <dbReference type="Proteomes" id="UP000295727"/>
    </source>
</evidence>
<evidence type="ECO:0000256" key="1">
    <source>
        <dbReference type="ARBA" id="ARBA00005254"/>
    </source>
</evidence>
<dbReference type="GO" id="GO:0016853">
    <property type="term" value="F:isomerase activity"/>
    <property type="evidence" value="ECO:0007669"/>
    <property type="project" value="UniProtKB-KW"/>
</dbReference>
<dbReference type="OrthoDB" id="9777711at2"/>
<reference evidence="2 3" key="1">
    <citation type="submission" date="2019-03" db="EMBL/GenBank/DDBJ databases">
        <title>Paraburkholderia sp. 7MH5, isolated from subtropical forest soil.</title>
        <authorList>
            <person name="Gao Z.-H."/>
            <person name="Qiu L.-H."/>
        </authorList>
    </citation>
    <scope>NUCLEOTIDE SEQUENCE [LARGE SCALE GENOMIC DNA]</scope>
    <source>
        <strain evidence="2 3">7MH5</strain>
    </source>
</reference>
<dbReference type="InterPro" id="IPR001753">
    <property type="entry name" value="Enoyl-CoA_hydra/iso"/>
</dbReference>
<dbReference type="AlphaFoldDB" id="A0A4P7D613"/>
<dbReference type="CDD" id="cd06558">
    <property type="entry name" value="crotonase-like"/>
    <property type="match status" value="1"/>
</dbReference>
<dbReference type="Gene3D" id="1.10.12.10">
    <property type="entry name" value="Lyase 2-enoyl-coa Hydratase, Chain A, domain 2"/>
    <property type="match status" value="1"/>
</dbReference>
<gene>
    <name evidence="2" type="ORF">E1956_33705</name>
</gene>
<proteinExistence type="inferred from homology"/>
<keyword evidence="3" id="KW-1185">Reference proteome</keyword>
<dbReference type="PANTHER" id="PTHR43459">
    <property type="entry name" value="ENOYL-COA HYDRATASE"/>
    <property type="match status" value="1"/>
</dbReference>
<dbReference type="Gene3D" id="3.90.226.10">
    <property type="entry name" value="2-enoyl-CoA Hydratase, Chain A, domain 1"/>
    <property type="match status" value="1"/>
</dbReference>
<dbReference type="InterPro" id="IPR014748">
    <property type="entry name" value="Enoyl-CoA_hydra_C"/>
</dbReference>
<dbReference type="RefSeq" id="WP_134757350.1">
    <property type="nucleotide sequence ID" value="NZ_CP038150.1"/>
</dbReference>
<dbReference type="SUPFAM" id="SSF52096">
    <property type="entry name" value="ClpP/crotonase"/>
    <property type="match status" value="1"/>
</dbReference>